<dbReference type="Proteomes" id="UP000001520">
    <property type="component" value="Chromosome"/>
</dbReference>
<dbReference type="InterPro" id="IPR009288">
    <property type="entry name" value="AIG2-like_dom"/>
</dbReference>
<evidence type="ECO:0000259" key="1">
    <source>
        <dbReference type="Pfam" id="PF06094"/>
    </source>
</evidence>
<sequence>MYEYFFFYGTLRFGCPVSSIILKTAKYITTITLHGNLYLTEDKYPVFVPGSSGTVVGDIFEVPSNLITQLDDYEDINSQYSPYKRVKMIKNNITFWVYAANENFIKQLNKSKKIPSGDWIKFIKKHRHKLVEK</sequence>
<dbReference type="InterPro" id="IPR036568">
    <property type="entry name" value="GGCT-like_sf"/>
</dbReference>
<protein>
    <recommendedName>
        <fullName evidence="1">Gamma-glutamylcyclotransferase AIG2-like domain-containing protein</fullName>
    </recommendedName>
</protein>
<proteinExistence type="predicted"/>
<dbReference type="KEGG" id="ddf:DEFDS_1055"/>
<keyword evidence="3" id="KW-1185">Reference proteome</keyword>
<accession>D3PD52</accession>
<feature type="domain" description="Gamma-glutamylcyclotransferase AIG2-like" evidence="1">
    <location>
        <begin position="5"/>
        <end position="120"/>
    </location>
</feature>
<dbReference type="eggNOG" id="COG2105">
    <property type="taxonomic scope" value="Bacteria"/>
</dbReference>
<dbReference type="OrthoDB" id="482277at2"/>
<dbReference type="EMBL" id="AP011529">
    <property type="protein sequence ID" value="BAI80525.1"/>
    <property type="molecule type" value="Genomic_DNA"/>
</dbReference>
<dbReference type="InterPro" id="IPR013024">
    <property type="entry name" value="GGCT-like"/>
</dbReference>
<evidence type="ECO:0000313" key="2">
    <source>
        <dbReference type="EMBL" id="BAI80525.1"/>
    </source>
</evidence>
<dbReference type="Gene3D" id="3.10.490.10">
    <property type="entry name" value="Gamma-glutamyl cyclotransferase-like"/>
    <property type="match status" value="1"/>
</dbReference>
<evidence type="ECO:0000313" key="3">
    <source>
        <dbReference type="Proteomes" id="UP000001520"/>
    </source>
</evidence>
<gene>
    <name evidence="2" type="ordered locus">DEFDS_1055</name>
</gene>
<dbReference type="RefSeq" id="WP_013007772.1">
    <property type="nucleotide sequence ID" value="NC_013939.1"/>
</dbReference>
<dbReference type="SUPFAM" id="SSF110857">
    <property type="entry name" value="Gamma-glutamyl cyclotransferase-like"/>
    <property type="match status" value="1"/>
</dbReference>
<dbReference type="HOGENOM" id="CLU_1903226_0_0_0"/>
<dbReference type="Pfam" id="PF06094">
    <property type="entry name" value="GGACT"/>
    <property type="match status" value="1"/>
</dbReference>
<dbReference type="CDD" id="cd06661">
    <property type="entry name" value="GGCT_like"/>
    <property type="match status" value="1"/>
</dbReference>
<organism evidence="2 3">
    <name type="scientific">Deferribacter desulfuricans (strain DSM 14783 / JCM 11476 / NBRC 101012 / SSM1)</name>
    <dbReference type="NCBI Taxonomy" id="639282"/>
    <lineage>
        <taxon>Bacteria</taxon>
        <taxon>Pseudomonadati</taxon>
        <taxon>Deferribacterota</taxon>
        <taxon>Deferribacteres</taxon>
        <taxon>Deferribacterales</taxon>
        <taxon>Deferribacteraceae</taxon>
        <taxon>Deferribacter</taxon>
    </lineage>
</organism>
<dbReference type="AlphaFoldDB" id="D3PD52"/>
<name>D3PD52_DEFDS</name>
<reference evidence="2 3" key="1">
    <citation type="journal article" date="2010" name="DNA Res.">
        <title>Bacterial lifestyle in a deep-sea hydrothermal vent chimney revealed by the genome sequence of the thermophilic bacterium Deferribacter desulfuricans SSM1.</title>
        <authorList>
            <person name="Takaki Y."/>
            <person name="Shimamura S."/>
            <person name="Nakagawa S."/>
            <person name="Fukuhara Y."/>
            <person name="Horikawa H."/>
            <person name="Ankai A."/>
            <person name="Harada T."/>
            <person name="Hosoyama A."/>
            <person name="Oguchi A."/>
            <person name="Fukui S."/>
            <person name="Fujita N."/>
            <person name="Takami H."/>
            <person name="Takai K."/>
        </authorList>
    </citation>
    <scope>NUCLEOTIDE SEQUENCE [LARGE SCALE GENOMIC DNA]</scope>
    <source>
        <strain evidence="3">DSM 14783 / JCM 11476 / NBRC 101012 / SSM1</strain>
    </source>
</reference>